<dbReference type="InterPro" id="IPR036864">
    <property type="entry name" value="Zn2-C6_fun-type_DNA-bd_sf"/>
</dbReference>
<dbReference type="InterPro" id="IPR051089">
    <property type="entry name" value="prtT"/>
</dbReference>
<keyword evidence="14" id="KW-1185">Reference proteome</keyword>
<evidence type="ECO:0000256" key="2">
    <source>
        <dbReference type="ARBA" id="ARBA00022723"/>
    </source>
</evidence>
<evidence type="ECO:0000256" key="9">
    <source>
        <dbReference type="ARBA" id="ARBA00041135"/>
    </source>
</evidence>
<gene>
    <name evidence="13" type="ORF">L207DRAFT_629246</name>
</gene>
<evidence type="ECO:0000256" key="6">
    <source>
        <dbReference type="ARBA" id="ARBA00023163"/>
    </source>
</evidence>
<dbReference type="PANTHER" id="PTHR31845:SF34">
    <property type="entry name" value="TRANSCRIPTIONAL ACTIVATOR OF PROTEASES PRTT"/>
    <property type="match status" value="1"/>
</dbReference>
<accession>A0A2J6S7K6</accession>
<dbReference type="EMBL" id="KZ613939">
    <property type="protein sequence ID" value="PMD46747.1"/>
    <property type="molecule type" value="Genomic_DNA"/>
</dbReference>
<feature type="domain" description="Zn(2)-C6 fungal-type" evidence="12">
    <location>
        <begin position="11"/>
        <end position="42"/>
    </location>
</feature>
<keyword evidence="6" id="KW-0804">Transcription</keyword>
<evidence type="ECO:0000256" key="4">
    <source>
        <dbReference type="ARBA" id="ARBA00023015"/>
    </source>
</evidence>
<keyword evidence="2" id="KW-0479">Metal-binding</keyword>
<dbReference type="STRING" id="1149755.A0A2J6S7K6"/>
<dbReference type="GO" id="GO:0005634">
    <property type="term" value="C:nucleus"/>
    <property type="evidence" value="ECO:0007669"/>
    <property type="project" value="UniProtKB-SubCell"/>
</dbReference>
<reference evidence="13 14" key="1">
    <citation type="submission" date="2016-04" db="EMBL/GenBank/DDBJ databases">
        <title>A degradative enzymes factory behind the ericoid mycorrhizal symbiosis.</title>
        <authorList>
            <consortium name="DOE Joint Genome Institute"/>
            <person name="Martino E."/>
            <person name="Morin E."/>
            <person name="Grelet G."/>
            <person name="Kuo A."/>
            <person name="Kohler A."/>
            <person name="Daghino S."/>
            <person name="Barry K."/>
            <person name="Choi C."/>
            <person name="Cichocki N."/>
            <person name="Clum A."/>
            <person name="Copeland A."/>
            <person name="Hainaut M."/>
            <person name="Haridas S."/>
            <person name="Labutti K."/>
            <person name="Lindquist E."/>
            <person name="Lipzen A."/>
            <person name="Khouja H.-R."/>
            <person name="Murat C."/>
            <person name="Ohm R."/>
            <person name="Olson A."/>
            <person name="Spatafora J."/>
            <person name="Veneault-Fourrey C."/>
            <person name="Henrissat B."/>
            <person name="Grigoriev I."/>
            <person name="Martin F."/>
            <person name="Perotto S."/>
        </authorList>
    </citation>
    <scope>NUCLEOTIDE SEQUENCE [LARGE SCALE GENOMIC DNA]</scope>
    <source>
        <strain evidence="13 14">F</strain>
    </source>
</reference>
<keyword evidence="3" id="KW-0862">Zinc</keyword>
<evidence type="ECO:0000259" key="12">
    <source>
        <dbReference type="PROSITE" id="PS00463"/>
    </source>
</evidence>
<dbReference type="AlphaFoldDB" id="A0A2J6S7K6"/>
<dbReference type="SUPFAM" id="SSF57701">
    <property type="entry name" value="Zn2/Cys6 DNA-binding domain"/>
    <property type="match status" value="1"/>
</dbReference>
<evidence type="ECO:0000256" key="5">
    <source>
        <dbReference type="ARBA" id="ARBA00023125"/>
    </source>
</evidence>
<evidence type="ECO:0000256" key="1">
    <source>
        <dbReference type="ARBA" id="ARBA00004123"/>
    </source>
</evidence>
<comment type="similarity">
    <text evidence="8">Belongs to the prtT family.</text>
</comment>
<keyword evidence="5" id="KW-0238">DNA-binding</keyword>
<organism evidence="13 14">
    <name type="scientific">Hyaloscypha variabilis (strain UAMH 11265 / GT02V1 / F)</name>
    <name type="common">Meliniomyces variabilis</name>
    <dbReference type="NCBI Taxonomy" id="1149755"/>
    <lineage>
        <taxon>Eukaryota</taxon>
        <taxon>Fungi</taxon>
        <taxon>Dikarya</taxon>
        <taxon>Ascomycota</taxon>
        <taxon>Pezizomycotina</taxon>
        <taxon>Leotiomycetes</taxon>
        <taxon>Helotiales</taxon>
        <taxon>Hyaloscyphaceae</taxon>
        <taxon>Hyaloscypha</taxon>
        <taxon>Hyaloscypha variabilis</taxon>
    </lineage>
</organism>
<evidence type="ECO:0000313" key="14">
    <source>
        <dbReference type="Proteomes" id="UP000235786"/>
    </source>
</evidence>
<evidence type="ECO:0000313" key="13">
    <source>
        <dbReference type="EMBL" id="PMD46747.1"/>
    </source>
</evidence>
<dbReference type="Gene3D" id="4.10.240.10">
    <property type="entry name" value="Zn(2)-C6 fungal-type DNA-binding domain"/>
    <property type="match status" value="1"/>
</dbReference>
<protein>
    <recommendedName>
        <fullName evidence="9">Transcriptional activator of proteases prtT</fullName>
    </recommendedName>
    <alternativeName>
        <fullName evidence="10">Zn(2)-C6 zinc finger-containing protein prtT</fullName>
    </alternativeName>
</protein>
<dbReference type="GO" id="GO:0000981">
    <property type="term" value="F:DNA-binding transcription factor activity, RNA polymerase II-specific"/>
    <property type="evidence" value="ECO:0007669"/>
    <property type="project" value="InterPro"/>
</dbReference>
<feature type="compositionally biased region" description="Polar residues" evidence="11">
    <location>
        <begin position="114"/>
        <end position="125"/>
    </location>
</feature>
<dbReference type="InterPro" id="IPR001138">
    <property type="entry name" value="Zn2Cys6_DnaBD"/>
</dbReference>
<dbReference type="PANTHER" id="PTHR31845">
    <property type="entry name" value="FINGER DOMAIN PROTEIN, PUTATIVE-RELATED"/>
    <property type="match status" value="1"/>
</dbReference>
<evidence type="ECO:0000256" key="7">
    <source>
        <dbReference type="ARBA" id="ARBA00023242"/>
    </source>
</evidence>
<dbReference type="GO" id="GO:0000976">
    <property type="term" value="F:transcription cis-regulatory region binding"/>
    <property type="evidence" value="ECO:0007669"/>
    <property type="project" value="TreeGrafter"/>
</dbReference>
<comment type="subcellular location">
    <subcellularLocation>
        <location evidence="1">Nucleus</location>
    </subcellularLocation>
</comment>
<evidence type="ECO:0000256" key="11">
    <source>
        <dbReference type="SAM" id="MobiDB-lite"/>
    </source>
</evidence>
<evidence type="ECO:0000256" key="8">
    <source>
        <dbReference type="ARBA" id="ARBA00038134"/>
    </source>
</evidence>
<sequence length="574" mass="63700">MPPDRGRASKACEACRKIKTRCYDSGANGKACLRCERLQIACSLDVSSSSRLGNEVERRRSAGEEGGDDRISRLERIVERLVERLDSGELGRWEREDGGAGAASTSPVQPPPQLIQSQEGRSGTPSAAPVFLIRDVASEVGVQRHHVAGLAQTMDIISSGLVTVLDAGSLIELFQEHYGRWVSFNPTLSPSVLLSEIRKSPLLLCACCLIAVRHTTQDSASILAPRLFVEAKTLLSASLLDVPQSVEFFQAAVILSMWSTTIGQTPLSIDSWLLSGFALQHSLASEAFASVVGARTGLAASLGKSELDRWCVWNHLCLVHLHYCVGTRRRSILDRRQIEQCRQILDSDHATNFETRMVAEVMLYWIIYESCSSAQVDLPKTQAALHEWRQEWKFLFAKISIHPNGLPFCSTSRYDQALKSRSAAVRESRITEMTRLSAAIMQLALDTADVRTRHLSDHIYHMITFAAVTLCRLLHMYENQLASTHNIMELDSLVLTLVTWLHSIGLPCHVAHTLGDVVAAFHEKLRPNAHPSPYDQVQDDIGLYFPELLGIETFDGGNFDFIPDWDPYIQGPAT</sequence>
<evidence type="ECO:0000256" key="3">
    <source>
        <dbReference type="ARBA" id="ARBA00022833"/>
    </source>
</evidence>
<dbReference type="PROSITE" id="PS00463">
    <property type="entry name" value="ZN2_CY6_FUNGAL_1"/>
    <property type="match status" value="1"/>
</dbReference>
<name>A0A2J6S7K6_HYAVF</name>
<proteinExistence type="inferred from homology"/>
<dbReference type="Proteomes" id="UP000235786">
    <property type="component" value="Unassembled WGS sequence"/>
</dbReference>
<keyword evidence="4" id="KW-0805">Transcription regulation</keyword>
<dbReference type="CDD" id="cd00067">
    <property type="entry name" value="GAL4"/>
    <property type="match status" value="1"/>
</dbReference>
<feature type="region of interest" description="Disordered" evidence="11">
    <location>
        <begin position="92"/>
        <end position="125"/>
    </location>
</feature>
<evidence type="ECO:0000256" key="10">
    <source>
        <dbReference type="ARBA" id="ARBA00042461"/>
    </source>
</evidence>
<dbReference type="GO" id="GO:0008270">
    <property type="term" value="F:zinc ion binding"/>
    <property type="evidence" value="ECO:0007669"/>
    <property type="project" value="InterPro"/>
</dbReference>
<dbReference type="SMART" id="SM00066">
    <property type="entry name" value="GAL4"/>
    <property type="match status" value="1"/>
</dbReference>
<dbReference type="OrthoDB" id="2595934at2759"/>
<keyword evidence="7" id="KW-0539">Nucleus</keyword>